<feature type="domain" description="SLH" evidence="3">
    <location>
        <begin position="1332"/>
        <end position="1391"/>
    </location>
</feature>
<dbReference type="Pfam" id="PF20578">
    <property type="entry name" value="aBig_2"/>
    <property type="match status" value="1"/>
</dbReference>
<feature type="domain" description="SLH" evidence="3">
    <location>
        <begin position="1203"/>
        <end position="1262"/>
    </location>
</feature>
<keyword evidence="5" id="KW-1185">Reference proteome</keyword>
<evidence type="ECO:0000256" key="1">
    <source>
        <dbReference type="SAM" id="MobiDB-lite"/>
    </source>
</evidence>
<dbReference type="InterPro" id="IPR011044">
    <property type="entry name" value="Quino_amine_DH_bsu"/>
</dbReference>
<organism evidence="4 5">
    <name type="scientific">Paenibacillus sambharensis</name>
    <dbReference type="NCBI Taxonomy" id="1803190"/>
    <lineage>
        <taxon>Bacteria</taxon>
        <taxon>Bacillati</taxon>
        <taxon>Bacillota</taxon>
        <taxon>Bacilli</taxon>
        <taxon>Bacillales</taxon>
        <taxon>Paenibacillaceae</taxon>
        <taxon>Paenibacillus</taxon>
    </lineage>
</organism>
<dbReference type="Pfam" id="PF00395">
    <property type="entry name" value="SLH"/>
    <property type="match status" value="3"/>
</dbReference>
<dbReference type="InterPro" id="IPR046780">
    <property type="entry name" value="aBig_2"/>
</dbReference>
<dbReference type="InterPro" id="IPR001119">
    <property type="entry name" value="SLH_dom"/>
</dbReference>
<dbReference type="InterPro" id="IPR011047">
    <property type="entry name" value="Quinoprotein_ADH-like_sf"/>
</dbReference>
<reference evidence="4 5" key="1">
    <citation type="submission" date="2018-06" db="EMBL/GenBank/DDBJ databases">
        <title>Paenibacillus imtechensis sp. nov.</title>
        <authorList>
            <person name="Pinnaka A.K."/>
            <person name="Singh H."/>
            <person name="Kaur M."/>
        </authorList>
    </citation>
    <scope>NUCLEOTIDE SEQUENCE [LARGE SCALE GENOMIC DNA]</scope>
    <source>
        <strain evidence="4 5">SMB1</strain>
    </source>
</reference>
<evidence type="ECO:0000313" key="5">
    <source>
        <dbReference type="Proteomes" id="UP000249522"/>
    </source>
</evidence>
<dbReference type="RefSeq" id="WP_111149523.1">
    <property type="nucleotide sequence ID" value="NZ_QKRB01000058.1"/>
</dbReference>
<dbReference type="SUPFAM" id="SSF50998">
    <property type="entry name" value="Quinoprotein alcohol dehydrogenase-like"/>
    <property type="match status" value="1"/>
</dbReference>
<accession>A0A2W1KZT1</accession>
<feature type="domain" description="SLH" evidence="3">
    <location>
        <begin position="1263"/>
        <end position="1326"/>
    </location>
</feature>
<keyword evidence="2" id="KW-0732">Signal</keyword>
<evidence type="ECO:0000313" key="4">
    <source>
        <dbReference type="EMBL" id="PZD93188.1"/>
    </source>
</evidence>
<dbReference type="PANTHER" id="PTHR42754:SF1">
    <property type="entry name" value="LIPOPROTEIN"/>
    <property type="match status" value="1"/>
</dbReference>
<feature type="chain" id="PRO_5038458515" description="SLH domain-containing protein" evidence="2">
    <location>
        <begin position="30"/>
        <end position="1391"/>
    </location>
</feature>
<evidence type="ECO:0000256" key="2">
    <source>
        <dbReference type="SAM" id="SignalP"/>
    </source>
</evidence>
<dbReference type="EMBL" id="QKRB01000058">
    <property type="protein sequence ID" value="PZD93188.1"/>
    <property type="molecule type" value="Genomic_DNA"/>
</dbReference>
<protein>
    <recommendedName>
        <fullName evidence="3">SLH domain-containing protein</fullName>
    </recommendedName>
</protein>
<feature type="region of interest" description="Disordered" evidence="1">
    <location>
        <begin position="842"/>
        <end position="978"/>
    </location>
</feature>
<dbReference type="Proteomes" id="UP000249522">
    <property type="component" value="Unassembled WGS sequence"/>
</dbReference>
<feature type="signal peptide" evidence="2">
    <location>
        <begin position="1"/>
        <end position="29"/>
    </location>
</feature>
<sequence length="1391" mass="148677">MRGNKKKTLALVLALALPFQGLVPVSAYAMAITTPSAPSYTVKTFGGSSDERAMSMAIQPDGSYVAAINTRSYDRNLAGVFTEKDIRYTMLMLVKYDSKHIMQWKKSVNLPIEQYGRLALKATSEGGYIAAGVSQGSIFLLKLDANGNQQWLQVYKGGTHDDAYDVIESEDGHYVITGSTRANEGIFAGLNSFKNYGSLSESSRSSSAFIMKVRAADGVPVWTKVFGGNSTDSAHAVAEMDGSYVVMGQTASSQHDFQHFSGGDYDLFLAKFDKLTGDLLEAPQSYEGSQREDLNKMIKTQSGELIITGTSDSVDGQLAAGSGRAFLAKYNSMGSLLWSTRFAAADSHPMDIVELGPDQLAVAVYENGESVVYLVNTTDPENVQFTKESLLPGVFLSALAGNTDSWYGVGTSELSDGAMTGLNKGAGDAVLFRTNYPMTDQEAVTESANDLNLAYAHMDSQHWVTQDIILPSAGDFGTTLAWESNHPALVIDPASGKAVVNRPASYETDVNVTLTLTASLNGQTASQQIVVTVKKQSLWQTYAQSSETNPLRTDKFAIDASTGTLYTAFGMTINKKTDGADLWTELPLIPANPEEEYSEIVGIAVSGDGTLYASRYYYLFGDSTSHYELIALQPDQSWTIISEDIPEVSTPDSSWGSEIDRSFGELVVDGDKVYQNITYIYRNDQYEWFYNNIIARWDGTSWADVSPAADGHVMSYTVHGGFIYSVISGYEGISLHVGDGTNTWVNQPFAYGQDQPAPRQGASIVIDAEGYVYVLDSETPYGQYVWKGQMSPFQQGINWTSMDDSYRFHYPKSLAVYGGYLYLLEGGKDSNIIRRPFNAVLPDPVEVPEPETGPGTGTGETPAPPVTEPSTGTGETPATPVPEPSTGTGETPVPPVTEPNTGTGGTPVPPVTEPETGTGGTPVPPVTEPETGTGGTPVPPVTEPETETGGTPVPPVTGPGTGTGSGTNTPAAAPSSTLPVVIGGQSKEIPGSIASGQKDGRKELVVTIDSKKLQDELNSGQTGTTVMLPVSGQSSQVSNIELNAALVKAMEAKSSVLEIRTDQAIYILPAKDMLIDQVIQQFGSGINNEDVKMTIRIAEPNAAEQAAINSAIGKQKAVIVVPGVSFEITASYNGTSVSLNSFKQYIERRIPIPAGVDPSKITTGVVVDPDGVVRHVPTRVIVEDGIYYAEINSLTNSLYSVVWNPIEFADVAGHWAKEAVNDMGSRMVISGVSEGVFEPKRDISRAEFAAILVRGLGLKPASGKTGFTDVQASDWFAAYVNTATKYELINGYGKGVFAPDQPITREEAMTMVARAARIASLTADGENAGQSLSVFEDGSAIRAWAQEAAALCVDNGLVKGKGNNKLAPKDNITRAEVATMVRNLLQKADLI</sequence>
<evidence type="ECO:0000259" key="3">
    <source>
        <dbReference type="PROSITE" id="PS51272"/>
    </source>
</evidence>
<name>A0A2W1KZT1_9BACL</name>
<comment type="caution">
    <text evidence="4">The sequence shown here is derived from an EMBL/GenBank/DDBJ whole genome shotgun (WGS) entry which is preliminary data.</text>
</comment>
<dbReference type="SUPFAM" id="SSF50969">
    <property type="entry name" value="YVTN repeat-like/Quinoprotein amine dehydrogenase"/>
    <property type="match status" value="1"/>
</dbReference>
<gene>
    <name evidence="4" type="ORF">DNH61_24390</name>
</gene>
<dbReference type="OrthoDB" id="663332at2"/>
<dbReference type="PANTHER" id="PTHR42754">
    <property type="entry name" value="ENDOGLUCANASE"/>
    <property type="match status" value="1"/>
</dbReference>
<proteinExistence type="predicted"/>
<dbReference type="PROSITE" id="PS51272">
    <property type="entry name" value="SLH"/>
    <property type="match status" value="3"/>
</dbReference>